<dbReference type="PANTHER" id="PTHR43685">
    <property type="entry name" value="GLYCOSYLTRANSFERASE"/>
    <property type="match status" value="1"/>
</dbReference>
<evidence type="ECO:0000256" key="2">
    <source>
        <dbReference type="ARBA" id="ARBA00022676"/>
    </source>
</evidence>
<keyword evidence="2" id="KW-0328">Glycosyltransferase</keyword>
<dbReference type="GO" id="GO:0016757">
    <property type="term" value="F:glycosyltransferase activity"/>
    <property type="evidence" value="ECO:0007669"/>
    <property type="project" value="UniProtKB-KW"/>
</dbReference>
<dbReference type="Gene3D" id="3.90.550.10">
    <property type="entry name" value="Spore Coat Polysaccharide Biosynthesis Protein SpsA, Chain A"/>
    <property type="match status" value="2"/>
</dbReference>
<dbReference type="InterPro" id="IPR029044">
    <property type="entry name" value="Nucleotide-diphossugar_trans"/>
</dbReference>
<dbReference type="InterPro" id="IPR050834">
    <property type="entry name" value="Glycosyltransf_2"/>
</dbReference>
<dbReference type="CAZy" id="GT2">
    <property type="family name" value="Glycosyltransferase Family 2"/>
</dbReference>
<dbReference type="eggNOG" id="COG1215">
    <property type="taxonomic scope" value="Bacteria"/>
</dbReference>
<name>A6WEW4_KINRD</name>
<gene>
    <name evidence="5" type="ordered locus">Krad_3890</name>
</gene>
<dbReference type="AlphaFoldDB" id="A6WEW4"/>
<evidence type="ECO:0000313" key="6">
    <source>
        <dbReference type="Proteomes" id="UP000001116"/>
    </source>
</evidence>
<dbReference type="eggNOG" id="COG1216">
    <property type="taxonomic scope" value="Bacteria"/>
</dbReference>
<sequence length="633" mass="68504">MTWHPVPVPANAPDTPEDKVVAVVVAYDRRDLLLAGLDALAAQTRRPDLVVVVDNASSDGSPQAVRRWAEGHDLPLDLVVLPRNTGGAGGFTAGLARAVHRHGAGAVWLMDDDTVPRPDALAASLTAMRRTGSALVASRVVWTDGRDHPMNTPRERPGVTAAERAAAAAAGCLPVRSASFVALLLDARAVREDGLPEAAFFLWNDDFEYTTRLLRHRRGVSCPDSVVEHRTRVFGGADADPGERFALEVRNKLWTFTRSRPLGARDTVLYGGATLRRWVRTVARSRRRDVLVRGLATGLRQGAERPEPTAAVLRDLPEVAADVRAVESAAGRDLGAAARVEPTAPREGLPAFSVLLPVWARDDAAQLRRAVASVTTEQELRPDEVVVVRDGPVPPALQEVLDELSRGPGTRVHPLPRNVGLARALEAGLAVCTHDVVARMDADDVSLPTRFARQLPVIAAGADLVGAGLLEIGADEDDVVGRRVPPTGAAEIARYARFHDPFNHPTVVYRRSAVAAAGGYRDLELMEDYWLFARMIAAGARVENLPEPLVKYRVGASPDAGSYARRGGLRLFRSELTLQRHLRREGFTTPVQAVRNVVVRGGYRFVPTRVRTAAYRALIATTNETTHEQGGGR</sequence>
<dbReference type="STRING" id="266940.Krad_3890"/>
<dbReference type="Pfam" id="PF00535">
    <property type="entry name" value="Glycos_transf_2"/>
    <property type="match status" value="2"/>
</dbReference>
<dbReference type="EMBL" id="CP000750">
    <property type="protein sequence ID" value="ABS05353.1"/>
    <property type="molecule type" value="Genomic_DNA"/>
</dbReference>
<keyword evidence="3 5" id="KW-0808">Transferase</keyword>
<dbReference type="PANTHER" id="PTHR43685:SF5">
    <property type="entry name" value="GLYCOSYLTRANSFERASE EPSE-RELATED"/>
    <property type="match status" value="1"/>
</dbReference>
<feature type="domain" description="Glycosyltransferase 2-like" evidence="4">
    <location>
        <begin position="353"/>
        <end position="511"/>
    </location>
</feature>
<accession>A6WEW4</accession>
<evidence type="ECO:0000259" key="4">
    <source>
        <dbReference type="Pfam" id="PF00535"/>
    </source>
</evidence>
<comment type="similarity">
    <text evidence="1">Belongs to the glycosyltransferase 2 family.</text>
</comment>
<dbReference type="InterPro" id="IPR001173">
    <property type="entry name" value="Glyco_trans_2-like"/>
</dbReference>
<dbReference type="Proteomes" id="UP000001116">
    <property type="component" value="Chromosome"/>
</dbReference>
<dbReference type="KEGG" id="kra:Krad_3890"/>
<dbReference type="CDD" id="cd04195">
    <property type="entry name" value="GT2_AmsE_like"/>
    <property type="match status" value="1"/>
</dbReference>
<organism evidence="5 6">
    <name type="scientific">Kineococcus radiotolerans (strain ATCC BAA-149 / DSM 14245 / SRS30216)</name>
    <dbReference type="NCBI Taxonomy" id="266940"/>
    <lineage>
        <taxon>Bacteria</taxon>
        <taxon>Bacillati</taxon>
        <taxon>Actinomycetota</taxon>
        <taxon>Actinomycetes</taxon>
        <taxon>Kineosporiales</taxon>
        <taxon>Kineosporiaceae</taxon>
        <taxon>Kineococcus</taxon>
    </lineage>
</organism>
<reference evidence="6" key="1">
    <citation type="journal article" date="2008" name="PLoS ONE">
        <title>Survival in nuclear waste, extreme resistance, and potential applications gleaned from the genome sequence of Kineococcus radiotolerans SRS30216.</title>
        <authorList>
            <person name="Bagwell C.E."/>
            <person name="Bhat S."/>
            <person name="Hawkins G.M."/>
            <person name="Smith B.W."/>
            <person name="Biswas T."/>
            <person name="Hoover T.R."/>
            <person name="Saunders E."/>
            <person name="Han C.S."/>
            <person name="Tsodikov O.V."/>
            <person name="Shimkets L.J."/>
        </authorList>
    </citation>
    <scope>NUCLEOTIDE SEQUENCE [LARGE SCALE GENOMIC DNA]</scope>
    <source>
        <strain evidence="6">ATCC BAA-149 / DSM 14245 / SRS30216</strain>
    </source>
</reference>
<dbReference type="HOGENOM" id="CLU_456995_0_0_11"/>
<keyword evidence="6" id="KW-1185">Reference proteome</keyword>
<dbReference type="SUPFAM" id="SSF53448">
    <property type="entry name" value="Nucleotide-diphospho-sugar transferases"/>
    <property type="match status" value="2"/>
</dbReference>
<evidence type="ECO:0000256" key="1">
    <source>
        <dbReference type="ARBA" id="ARBA00006739"/>
    </source>
</evidence>
<proteinExistence type="inferred from homology"/>
<evidence type="ECO:0000256" key="3">
    <source>
        <dbReference type="ARBA" id="ARBA00022679"/>
    </source>
</evidence>
<evidence type="ECO:0000313" key="5">
    <source>
        <dbReference type="EMBL" id="ABS05353.1"/>
    </source>
</evidence>
<feature type="domain" description="Glycosyltransferase 2-like" evidence="4">
    <location>
        <begin position="23"/>
        <end position="152"/>
    </location>
</feature>
<protein>
    <submittedName>
        <fullName evidence="5">Glycosyl transferase family 2</fullName>
    </submittedName>
</protein>